<dbReference type="EMBL" id="JAPDRP010000009">
    <property type="protein sequence ID" value="KAJ9644481.1"/>
    <property type="molecule type" value="Genomic_DNA"/>
</dbReference>
<comment type="caution">
    <text evidence="1">The sequence shown here is derived from an EMBL/GenBank/DDBJ whole genome shotgun (WGS) entry which is preliminary data.</text>
</comment>
<keyword evidence="2" id="KW-1185">Reference proteome</keyword>
<protein>
    <submittedName>
        <fullName evidence="1">Uncharacterized protein</fullName>
    </submittedName>
</protein>
<accession>A0ACC2ZBR0</accession>
<proteinExistence type="predicted"/>
<gene>
    <name evidence="1" type="ORF">H2199_003444</name>
</gene>
<reference evidence="1" key="1">
    <citation type="submission" date="2022-10" db="EMBL/GenBank/DDBJ databases">
        <title>Culturing micro-colonial fungi from biological soil crusts in the Mojave desert and describing Neophaeococcomyces mojavensis, and introducing the new genera and species Taxawa tesnikishii.</title>
        <authorList>
            <person name="Kurbessoian T."/>
            <person name="Stajich J.E."/>
        </authorList>
    </citation>
    <scope>NUCLEOTIDE SEQUENCE</scope>
    <source>
        <strain evidence="1">JES_115</strain>
    </source>
</reference>
<sequence length="193" mass="21114">MASDDPHTGGDLFDMAATGTKIPGDAGVMNIIPSVPRPDQIEGDPNFAKEGLGAPDTASAADNATDIPRRNQDVGATAEVITGTGDQLPAVVESKRLHVGPGDPRAKGHDRYEKHVRQNESEIERLQGQGPDVEAAPGRRGIRRIRFGRRGIGRMCRALWWTSYKFEQHATGYANHPFAREGYEVLQLKIRKH</sequence>
<name>A0ACC2ZBR0_9PEZI</name>
<organism evidence="1 2">
    <name type="scientific">Coniosporium tulheliwenetii</name>
    <dbReference type="NCBI Taxonomy" id="3383036"/>
    <lineage>
        <taxon>Eukaryota</taxon>
        <taxon>Fungi</taxon>
        <taxon>Dikarya</taxon>
        <taxon>Ascomycota</taxon>
        <taxon>Pezizomycotina</taxon>
        <taxon>Dothideomycetes</taxon>
        <taxon>Dothideomycetes incertae sedis</taxon>
        <taxon>Coniosporium</taxon>
    </lineage>
</organism>
<evidence type="ECO:0000313" key="1">
    <source>
        <dbReference type="EMBL" id="KAJ9644481.1"/>
    </source>
</evidence>
<dbReference type="Proteomes" id="UP001172680">
    <property type="component" value="Unassembled WGS sequence"/>
</dbReference>
<evidence type="ECO:0000313" key="2">
    <source>
        <dbReference type="Proteomes" id="UP001172680"/>
    </source>
</evidence>